<evidence type="ECO:0000313" key="1">
    <source>
        <dbReference type="EMBL" id="KAF5889317.1"/>
    </source>
</evidence>
<feature type="non-terminal residue" evidence="1">
    <location>
        <position position="1"/>
    </location>
</feature>
<protein>
    <submittedName>
        <fullName evidence="1">Uncharacterized protein</fullName>
    </submittedName>
</protein>
<dbReference type="AlphaFoldDB" id="A0A8J4TY18"/>
<keyword evidence="2" id="KW-1185">Reference proteome</keyword>
<comment type="caution">
    <text evidence="1">The sequence shown here is derived from an EMBL/GenBank/DDBJ whole genome shotgun (WGS) entry which is preliminary data.</text>
</comment>
<accession>A0A8J4TY18</accession>
<feature type="non-terminal residue" evidence="1">
    <location>
        <position position="54"/>
    </location>
</feature>
<evidence type="ECO:0000313" key="2">
    <source>
        <dbReference type="Proteomes" id="UP000727407"/>
    </source>
</evidence>
<gene>
    <name evidence="1" type="ORF">DAT39_020980</name>
</gene>
<dbReference type="EMBL" id="QNUK01000827">
    <property type="protein sequence ID" value="KAF5889317.1"/>
    <property type="molecule type" value="Genomic_DNA"/>
</dbReference>
<name>A0A8J4TY18_CLAMG</name>
<organism evidence="1 2">
    <name type="scientific">Clarias magur</name>
    <name type="common">Asian catfish</name>
    <name type="synonym">Macropteronotus magur</name>
    <dbReference type="NCBI Taxonomy" id="1594786"/>
    <lineage>
        <taxon>Eukaryota</taxon>
        <taxon>Metazoa</taxon>
        <taxon>Chordata</taxon>
        <taxon>Craniata</taxon>
        <taxon>Vertebrata</taxon>
        <taxon>Euteleostomi</taxon>
        <taxon>Actinopterygii</taxon>
        <taxon>Neopterygii</taxon>
        <taxon>Teleostei</taxon>
        <taxon>Ostariophysi</taxon>
        <taxon>Siluriformes</taxon>
        <taxon>Clariidae</taxon>
        <taxon>Clarias</taxon>
    </lineage>
</organism>
<sequence length="54" mass="5908">RGSFHRPLIEGARYIVSSSGTHSTLDSAYSPNLESHLMKEPLHQAGGWNNTSVL</sequence>
<dbReference type="Proteomes" id="UP000727407">
    <property type="component" value="Unassembled WGS sequence"/>
</dbReference>
<proteinExistence type="predicted"/>
<reference evidence="1" key="1">
    <citation type="submission" date="2020-07" db="EMBL/GenBank/DDBJ databases">
        <title>Clarias magur genome sequencing, assembly and annotation.</title>
        <authorList>
            <person name="Kushwaha B."/>
            <person name="Kumar R."/>
            <person name="Das P."/>
            <person name="Joshi C.G."/>
            <person name="Kumar D."/>
            <person name="Nagpure N.S."/>
            <person name="Pandey M."/>
            <person name="Agarwal S."/>
            <person name="Srivastava S."/>
            <person name="Singh M."/>
            <person name="Sahoo L."/>
            <person name="Jayasankar P."/>
            <person name="Meher P.K."/>
            <person name="Koringa P.G."/>
            <person name="Iquebal M.A."/>
            <person name="Das S.P."/>
            <person name="Bit A."/>
            <person name="Patnaik S."/>
            <person name="Patel N."/>
            <person name="Shah T.M."/>
            <person name="Hinsu A."/>
            <person name="Jena J.K."/>
        </authorList>
    </citation>
    <scope>NUCLEOTIDE SEQUENCE</scope>
    <source>
        <strain evidence="1">CIFAMagur01</strain>
        <tissue evidence="1">Testis</tissue>
    </source>
</reference>